<organism evidence="1 2">
    <name type="scientific">Paenibacillus mesotrionivorans</name>
    <dbReference type="NCBI Taxonomy" id="3160968"/>
    <lineage>
        <taxon>Bacteria</taxon>
        <taxon>Bacillati</taxon>
        <taxon>Bacillota</taxon>
        <taxon>Bacilli</taxon>
        <taxon>Bacillales</taxon>
        <taxon>Paenibacillaceae</taxon>
        <taxon>Paenibacillus</taxon>
    </lineage>
</organism>
<protein>
    <submittedName>
        <fullName evidence="1">M20 family metallopeptidase</fullName>
    </submittedName>
</protein>
<keyword evidence="2" id="KW-1185">Reference proteome</keyword>
<gene>
    <name evidence="1" type="ORF">ACI1P1_22950</name>
</gene>
<evidence type="ECO:0000313" key="1">
    <source>
        <dbReference type="EMBL" id="MFM9331157.1"/>
    </source>
</evidence>
<accession>A0ACC7P717</accession>
<comment type="caution">
    <text evidence="1">The sequence shown here is derived from an EMBL/GenBank/DDBJ whole genome shotgun (WGS) entry which is preliminary data.</text>
</comment>
<dbReference type="EMBL" id="JBJURJ010000017">
    <property type="protein sequence ID" value="MFM9331157.1"/>
    <property type="molecule type" value="Genomic_DNA"/>
</dbReference>
<sequence>MKKHIFDTIDRMSPVLKETSLFIGNHPELGHEEFQAAEKLTALLGELGFDVERGVLDIPTSFIARYTSPKPGPVIAFLAEYDALPDIGHACGHHLICTMAIAAAAGLKAVIDETGGEIRVYGTPAEETKGAKVPMSKAGLFDDVDAALMAHPYHTYEHSGTSLAMDAVQFEYFGKTAHAAANPYEGINALDAVLLLFNSINALRQQLESHVRIHGIITEGGTAANIIPEYAVAQFYVRAGNRPYTDETVRKVIRCAEGAALQTGAKLKVTNYEFSYDELLTNKELSETYTRNLTALGIDPGAIETGKDHGSLDLGNVSRRCPAIHPYVKVIDEKHLLHTVEFRDLALEDRALEGMLFGAKALAATAYDVLTVPGLSDSIRQSFRASVRKEADGSS</sequence>
<dbReference type="Proteomes" id="UP001631969">
    <property type="component" value="Unassembled WGS sequence"/>
</dbReference>
<reference evidence="1" key="1">
    <citation type="submission" date="2024-12" db="EMBL/GenBank/DDBJ databases">
        <authorList>
            <person name="Wu N."/>
        </authorList>
    </citation>
    <scope>NUCLEOTIDE SEQUENCE</scope>
    <source>
        <strain evidence="1">P15</strain>
    </source>
</reference>
<proteinExistence type="predicted"/>
<name>A0ACC7P717_9BACL</name>
<evidence type="ECO:0000313" key="2">
    <source>
        <dbReference type="Proteomes" id="UP001631969"/>
    </source>
</evidence>